<keyword evidence="3" id="KW-1185">Reference proteome</keyword>
<feature type="compositionally biased region" description="Low complexity" evidence="1">
    <location>
        <begin position="1"/>
        <end position="10"/>
    </location>
</feature>
<reference evidence="2" key="2">
    <citation type="submission" date="2020-09" db="EMBL/GenBank/DDBJ databases">
        <authorList>
            <person name="Sun Q."/>
            <person name="Ohkuma M."/>
        </authorList>
    </citation>
    <scope>NUCLEOTIDE SEQUENCE</scope>
    <source>
        <strain evidence="2">JCM 4956</strain>
    </source>
</reference>
<dbReference type="AlphaFoldDB" id="A0A918NG52"/>
<organism evidence="2 3">
    <name type="scientific">Streptomyces fructofermentans</name>
    <dbReference type="NCBI Taxonomy" id="152141"/>
    <lineage>
        <taxon>Bacteria</taxon>
        <taxon>Bacillati</taxon>
        <taxon>Actinomycetota</taxon>
        <taxon>Actinomycetes</taxon>
        <taxon>Kitasatosporales</taxon>
        <taxon>Streptomycetaceae</taxon>
        <taxon>Streptomyces</taxon>
    </lineage>
</organism>
<feature type="region of interest" description="Disordered" evidence="1">
    <location>
        <begin position="1"/>
        <end position="63"/>
    </location>
</feature>
<proteinExistence type="predicted"/>
<evidence type="ECO:0000313" key="3">
    <source>
        <dbReference type="Proteomes" id="UP000645555"/>
    </source>
</evidence>
<protein>
    <submittedName>
        <fullName evidence="2">Uncharacterized protein</fullName>
    </submittedName>
</protein>
<dbReference type="Proteomes" id="UP000645555">
    <property type="component" value="Unassembled WGS sequence"/>
</dbReference>
<evidence type="ECO:0000256" key="1">
    <source>
        <dbReference type="SAM" id="MobiDB-lite"/>
    </source>
</evidence>
<accession>A0A918NG52</accession>
<comment type="caution">
    <text evidence="2">The sequence shown here is derived from an EMBL/GenBank/DDBJ whole genome shotgun (WGS) entry which is preliminary data.</text>
</comment>
<name>A0A918NG52_9ACTN</name>
<feature type="compositionally biased region" description="Gly residues" evidence="1">
    <location>
        <begin position="37"/>
        <end position="49"/>
    </location>
</feature>
<sequence>MRPRPGTGLPADPPAGLPAHRAPVPAEVRGPRTGSGPADGLGALAGSGGRRTRCAGGARGPAQAYCPSPEGPYVTCHQAVPVRDRGVTGDH</sequence>
<gene>
    <name evidence="2" type="ORF">GCM10010515_35340</name>
</gene>
<dbReference type="EMBL" id="BMWD01000011">
    <property type="protein sequence ID" value="GGX64642.1"/>
    <property type="molecule type" value="Genomic_DNA"/>
</dbReference>
<reference evidence="2" key="1">
    <citation type="journal article" date="2014" name="Int. J. Syst. Evol. Microbiol.">
        <title>Complete genome sequence of Corynebacterium casei LMG S-19264T (=DSM 44701T), isolated from a smear-ripened cheese.</title>
        <authorList>
            <consortium name="US DOE Joint Genome Institute (JGI-PGF)"/>
            <person name="Walter F."/>
            <person name="Albersmeier A."/>
            <person name="Kalinowski J."/>
            <person name="Ruckert C."/>
        </authorList>
    </citation>
    <scope>NUCLEOTIDE SEQUENCE</scope>
    <source>
        <strain evidence="2">JCM 4956</strain>
    </source>
</reference>
<evidence type="ECO:0000313" key="2">
    <source>
        <dbReference type="EMBL" id="GGX64642.1"/>
    </source>
</evidence>